<feature type="domain" description="Reverse transcriptase" evidence="1">
    <location>
        <begin position="1"/>
        <end position="133"/>
    </location>
</feature>
<dbReference type="SMR" id="A0A1S4CXI0"/>
<gene>
    <name evidence="2" type="primary">LOC107823655</name>
</gene>
<organism evidence="2">
    <name type="scientific">Nicotiana tabacum</name>
    <name type="common">Common tobacco</name>
    <dbReference type="NCBI Taxonomy" id="4097"/>
    <lineage>
        <taxon>Eukaryota</taxon>
        <taxon>Viridiplantae</taxon>
        <taxon>Streptophyta</taxon>
        <taxon>Embryophyta</taxon>
        <taxon>Tracheophyta</taxon>
        <taxon>Spermatophyta</taxon>
        <taxon>Magnoliopsida</taxon>
        <taxon>eudicotyledons</taxon>
        <taxon>Gunneridae</taxon>
        <taxon>Pentapetalae</taxon>
        <taxon>asterids</taxon>
        <taxon>lamiids</taxon>
        <taxon>Solanales</taxon>
        <taxon>Solanaceae</taxon>
        <taxon>Nicotianoideae</taxon>
        <taxon>Nicotianeae</taxon>
        <taxon>Nicotiana</taxon>
    </lineage>
</organism>
<proteinExistence type="predicted"/>
<dbReference type="RefSeq" id="XP_016505826.1">
    <property type="nucleotide sequence ID" value="XM_016650340.1"/>
</dbReference>
<protein>
    <recommendedName>
        <fullName evidence="1">Reverse transcriptase domain-containing protein</fullName>
    </recommendedName>
</protein>
<dbReference type="OrthoDB" id="1245115at2759"/>
<dbReference type="STRING" id="4097.A0A1S4CXI0"/>
<evidence type="ECO:0000259" key="1">
    <source>
        <dbReference type="PROSITE" id="PS50878"/>
    </source>
</evidence>
<name>A0A1S4CXI0_TOBAC</name>
<sequence length="133" mass="15405">MEQYRERKQDLYMMFIDLEKAYDKVPREVLWRCLEARGVPVAYTRAIKDMYDGAKTQVRTVGGESGHFLVEVGLHQGSSLIPFLFALVMDELTRHIQGELSWCMLFADNIVLIEETRGSVNARLGVWRQIPRV</sequence>
<dbReference type="PANTHER" id="PTHR19446">
    <property type="entry name" value="REVERSE TRANSCRIPTASES"/>
    <property type="match status" value="1"/>
</dbReference>
<dbReference type="PROSITE" id="PS50878">
    <property type="entry name" value="RT_POL"/>
    <property type="match status" value="1"/>
</dbReference>
<dbReference type="AlphaFoldDB" id="A0A1S4CXI0"/>
<dbReference type="Pfam" id="PF00078">
    <property type="entry name" value="RVT_1"/>
    <property type="match status" value="1"/>
</dbReference>
<reference evidence="2" key="1">
    <citation type="submission" date="2025-08" db="UniProtKB">
        <authorList>
            <consortium name="RefSeq"/>
        </authorList>
    </citation>
    <scope>IDENTIFICATION</scope>
</reference>
<dbReference type="KEGG" id="nta:107823655"/>
<evidence type="ECO:0000313" key="2">
    <source>
        <dbReference type="RefSeq" id="XP_016505826.1"/>
    </source>
</evidence>
<accession>A0A1S4CXI0</accession>
<dbReference type="InterPro" id="IPR000477">
    <property type="entry name" value="RT_dom"/>
</dbReference>
<dbReference type="PaxDb" id="4097-A0A1S4CXI0"/>